<evidence type="ECO:0000313" key="3">
    <source>
        <dbReference type="Proteomes" id="UP000248340"/>
    </source>
</evidence>
<keyword evidence="1" id="KW-0472">Membrane</keyword>
<dbReference type="GeneID" id="37132520"/>
<dbReference type="Proteomes" id="UP000248340">
    <property type="component" value="Unassembled WGS sequence"/>
</dbReference>
<evidence type="ECO:0000313" key="2">
    <source>
        <dbReference type="EMBL" id="PYH80490.1"/>
    </source>
</evidence>
<keyword evidence="1" id="KW-1133">Transmembrane helix</keyword>
<evidence type="ECO:0000256" key="1">
    <source>
        <dbReference type="SAM" id="Phobius"/>
    </source>
</evidence>
<feature type="transmembrane region" description="Helical" evidence="1">
    <location>
        <begin position="116"/>
        <end position="133"/>
    </location>
</feature>
<feature type="transmembrane region" description="Helical" evidence="1">
    <location>
        <begin position="71"/>
        <end position="96"/>
    </location>
</feature>
<reference evidence="2 3" key="1">
    <citation type="submission" date="2016-12" db="EMBL/GenBank/DDBJ databases">
        <title>The genomes of Aspergillus section Nigri reveals drivers in fungal speciation.</title>
        <authorList>
            <consortium name="DOE Joint Genome Institute"/>
            <person name="Vesth T.C."/>
            <person name="Nybo J."/>
            <person name="Theobald S."/>
            <person name="Brandl J."/>
            <person name="Frisvad J.C."/>
            <person name="Nielsen K.F."/>
            <person name="Lyhne E.K."/>
            <person name="Kogle M.E."/>
            <person name="Kuo A."/>
            <person name="Riley R."/>
            <person name="Clum A."/>
            <person name="Nolan M."/>
            <person name="Lipzen A."/>
            <person name="Salamov A."/>
            <person name="Henrissat B."/>
            <person name="Wiebenga A."/>
            <person name="De Vries R.P."/>
            <person name="Grigoriev I.V."/>
            <person name="Mortensen U.H."/>
            <person name="Andersen M.R."/>
            <person name="Baker S.E."/>
        </authorList>
    </citation>
    <scope>NUCLEOTIDE SEQUENCE [LARGE SCALE GENOMIC DNA]</scope>
    <source>
        <strain evidence="2 3">CBS 121591</strain>
    </source>
</reference>
<protein>
    <submittedName>
        <fullName evidence="2">Uncharacterized protein</fullName>
    </submittedName>
</protein>
<proteinExistence type="predicted"/>
<name>A0A319C8M3_9EURO</name>
<accession>A0A319C8M3</accession>
<dbReference type="VEuPathDB" id="FungiDB:BO82DRAFT_107848"/>
<dbReference type="RefSeq" id="XP_025490690.1">
    <property type="nucleotide sequence ID" value="XM_025629779.1"/>
</dbReference>
<dbReference type="AlphaFoldDB" id="A0A319C8M3"/>
<gene>
    <name evidence="2" type="ORF">BO82DRAFT_107848</name>
</gene>
<keyword evidence="3" id="KW-1185">Reference proteome</keyword>
<organism evidence="2 3">
    <name type="scientific">Aspergillus uvarum CBS 121591</name>
    <dbReference type="NCBI Taxonomy" id="1448315"/>
    <lineage>
        <taxon>Eukaryota</taxon>
        <taxon>Fungi</taxon>
        <taxon>Dikarya</taxon>
        <taxon>Ascomycota</taxon>
        <taxon>Pezizomycotina</taxon>
        <taxon>Eurotiomycetes</taxon>
        <taxon>Eurotiomycetidae</taxon>
        <taxon>Eurotiales</taxon>
        <taxon>Aspergillaceae</taxon>
        <taxon>Aspergillus</taxon>
        <taxon>Aspergillus subgen. Circumdati</taxon>
    </lineage>
</organism>
<dbReference type="EMBL" id="KZ821709">
    <property type="protein sequence ID" value="PYH80490.1"/>
    <property type="molecule type" value="Genomic_DNA"/>
</dbReference>
<keyword evidence="1" id="KW-0812">Transmembrane</keyword>
<dbReference type="OrthoDB" id="4496641at2759"/>
<sequence>MTLSKLRELEADSLFSNHSIPILLFTRTTILPMTSLIKPYFLALSPSPTFDPFLKGLYHGARASSVIWIQVYFYGIRTIVLIELGIIIALHLAVSLIPDYLENSRHGWAESESMEFLGEVVGLGMEIITAYLLSKRSHRRRSGNR</sequence>